<evidence type="ECO:0000313" key="3">
    <source>
        <dbReference type="Proteomes" id="UP000000768"/>
    </source>
</evidence>
<dbReference type="EMBL" id="CM000761">
    <property type="protein sequence ID" value="OQU89699.1"/>
    <property type="molecule type" value="Genomic_DNA"/>
</dbReference>
<dbReference type="Gramene" id="OQU89699">
    <property type="protein sequence ID" value="OQU89699"/>
    <property type="gene ID" value="SORBI_3002G249101"/>
</dbReference>
<accession>A0A1W0W5L7</accession>
<evidence type="ECO:0000313" key="2">
    <source>
        <dbReference type="EMBL" id="OQU89699.1"/>
    </source>
</evidence>
<gene>
    <name evidence="2" type="ORF">SORBI_3002G249101</name>
</gene>
<sequence length="126" mass="13963">MTTRLLGPGCRLHNGRTPTSKQAKPWRMHEHGRGQESSTRTALLHGLPPPLPPHSSSSAGPRGGRRRRTSIRSRSGPGTGRRGRPSLSPLYFTLAPGQRLPHEPRRTHSPQCKWRTFSPCLLLNPS</sequence>
<dbReference type="AlphaFoldDB" id="A0A1W0W5L7"/>
<reference evidence="2 3" key="1">
    <citation type="journal article" date="2009" name="Nature">
        <title>The Sorghum bicolor genome and the diversification of grasses.</title>
        <authorList>
            <person name="Paterson A.H."/>
            <person name="Bowers J.E."/>
            <person name="Bruggmann R."/>
            <person name="Dubchak I."/>
            <person name="Grimwood J."/>
            <person name="Gundlach H."/>
            <person name="Haberer G."/>
            <person name="Hellsten U."/>
            <person name="Mitros T."/>
            <person name="Poliakov A."/>
            <person name="Schmutz J."/>
            <person name="Spannagl M."/>
            <person name="Tang H."/>
            <person name="Wang X."/>
            <person name="Wicker T."/>
            <person name="Bharti A.K."/>
            <person name="Chapman J."/>
            <person name="Feltus F.A."/>
            <person name="Gowik U."/>
            <person name="Grigoriev I.V."/>
            <person name="Lyons E."/>
            <person name="Maher C.A."/>
            <person name="Martis M."/>
            <person name="Narechania A."/>
            <person name="Otillar R.P."/>
            <person name="Penning B.W."/>
            <person name="Salamov A.A."/>
            <person name="Wang Y."/>
            <person name="Zhang L."/>
            <person name="Carpita N.C."/>
            <person name="Freeling M."/>
            <person name="Gingle A.R."/>
            <person name="Hash C.T."/>
            <person name="Keller B."/>
            <person name="Klein P."/>
            <person name="Kresovich S."/>
            <person name="McCann M.C."/>
            <person name="Ming R."/>
            <person name="Peterson D.G."/>
            <person name="Mehboob-ur-Rahman"/>
            <person name="Ware D."/>
            <person name="Westhoff P."/>
            <person name="Mayer K.F."/>
            <person name="Messing J."/>
            <person name="Rokhsar D.S."/>
        </authorList>
    </citation>
    <scope>NUCLEOTIDE SEQUENCE [LARGE SCALE GENOMIC DNA]</scope>
    <source>
        <strain evidence="3">cv. BTx623</strain>
    </source>
</reference>
<feature type="region of interest" description="Disordered" evidence="1">
    <location>
        <begin position="1"/>
        <end position="111"/>
    </location>
</feature>
<reference evidence="3" key="2">
    <citation type="journal article" date="2018" name="Plant J.">
        <title>The Sorghum bicolor reference genome: improved assembly, gene annotations, a transcriptome atlas, and signatures of genome organization.</title>
        <authorList>
            <person name="McCormick R.F."/>
            <person name="Truong S.K."/>
            <person name="Sreedasyam A."/>
            <person name="Jenkins J."/>
            <person name="Shu S."/>
            <person name="Sims D."/>
            <person name="Kennedy M."/>
            <person name="Amirebrahimi M."/>
            <person name="Weers B.D."/>
            <person name="McKinley B."/>
            <person name="Mattison A."/>
            <person name="Morishige D.T."/>
            <person name="Grimwood J."/>
            <person name="Schmutz J."/>
            <person name="Mullet J.E."/>
        </authorList>
    </citation>
    <scope>NUCLEOTIDE SEQUENCE [LARGE SCALE GENOMIC DNA]</scope>
    <source>
        <strain evidence="3">cv. BTx623</strain>
    </source>
</reference>
<organism evidence="2 3">
    <name type="scientific">Sorghum bicolor</name>
    <name type="common">Sorghum</name>
    <name type="synonym">Sorghum vulgare</name>
    <dbReference type="NCBI Taxonomy" id="4558"/>
    <lineage>
        <taxon>Eukaryota</taxon>
        <taxon>Viridiplantae</taxon>
        <taxon>Streptophyta</taxon>
        <taxon>Embryophyta</taxon>
        <taxon>Tracheophyta</taxon>
        <taxon>Spermatophyta</taxon>
        <taxon>Magnoliopsida</taxon>
        <taxon>Liliopsida</taxon>
        <taxon>Poales</taxon>
        <taxon>Poaceae</taxon>
        <taxon>PACMAD clade</taxon>
        <taxon>Panicoideae</taxon>
        <taxon>Andropogonodae</taxon>
        <taxon>Andropogoneae</taxon>
        <taxon>Sorghinae</taxon>
        <taxon>Sorghum</taxon>
    </lineage>
</organism>
<proteinExistence type="predicted"/>
<name>A0A1W0W5L7_SORBI</name>
<keyword evidence="3" id="KW-1185">Reference proteome</keyword>
<evidence type="ECO:0000256" key="1">
    <source>
        <dbReference type="SAM" id="MobiDB-lite"/>
    </source>
</evidence>
<dbReference type="InParanoid" id="A0A1W0W5L7"/>
<protein>
    <submittedName>
        <fullName evidence="2">Uncharacterized protein</fullName>
    </submittedName>
</protein>
<dbReference type="Proteomes" id="UP000000768">
    <property type="component" value="Chromosome 2"/>
</dbReference>